<evidence type="ECO:0000256" key="6">
    <source>
        <dbReference type="ARBA" id="ARBA00022842"/>
    </source>
</evidence>
<keyword evidence="4" id="KW-0808">Transferase</keyword>
<dbReference type="EC" id="2.7.7.52" evidence="3"/>
<evidence type="ECO:0000256" key="1">
    <source>
        <dbReference type="ARBA" id="ARBA00001936"/>
    </source>
</evidence>
<reference evidence="10 11" key="1">
    <citation type="journal article" date="2021" name="MBio">
        <title>A New Model Trypanosomatid, Novymonas esmeraldas: Genomic Perception of Its 'Candidatus Pandoraea novymonadis' Endosymbiont.</title>
        <authorList>
            <person name="Zakharova A."/>
            <person name="Saura A."/>
            <person name="Butenko A."/>
            <person name="Podesvova L."/>
            <person name="Warmusova S."/>
            <person name="Kostygov A.Y."/>
            <person name="Nenarokova A."/>
            <person name="Lukes J."/>
            <person name="Opperdoes F.R."/>
            <person name="Yurchenko V."/>
        </authorList>
    </citation>
    <scope>NUCLEOTIDE SEQUENCE [LARGE SCALE GENOMIC DNA]</scope>
    <source>
        <strain evidence="10 11">E262AT.01</strain>
    </source>
</reference>
<evidence type="ECO:0000313" key="10">
    <source>
        <dbReference type="EMBL" id="KAK7197946.1"/>
    </source>
</evidence>
<dbReference type="GO" id="GO:0005737">
    <property type="term" value="C:cytoplasm"/>
    <property type="evidence" value="ECO:0007669"/>
    <property type="project" value="UniProtKB-ARBA"/>
</dbReference>
<evidence type="ECO:0000256" key="3">
    <source>
        <dbReference type="ARBA" id="ARBA00012472"/>
    </source>
</evidence>
<dbReference type="GO" id="GO:0046872">
    <property type="term" value="F:metal ion binding"/>
    <property type="evidence" value="ECO:0007669"/>
    <property type="project" value="UniProtKB-KW"/>
</dbReference>
<dbReference type="GO" id="GO:0050265">
    <property type="term" value="F:RNA uridylyltransferase activity"/>
    <property type="evidence" value="ECO:0007669"/>
    <property type="project" value="UniProtKB-EC"/>
</dbReference>
<feature type="domain" description="PAP-associated" evidence="9">
    <location>
        <begin position="470"/>
        <end position="539"/>
    </location>
</feature>
<dbReference type="EMBL" id="JAECZO010000125">
    <property type="protein sequence ID" value="KAK7197946.1"/>
    <property type="molecule type" value="Genomic_DNA"/>
</dbReference>
<keyword evidence="11" id="KW-1185">Reference proteome</keyword>
<proteinExistence type="predicted"/>
<protein>
    <recommendedName>
        <fullName evidence="3">RNA uridylyltransferase</fullName>
        <ecNumber evidence="3">2.7.7.52</ecNumber>
    </recommendedName>
</protein>
<evidence type="ECO:0000313" key="11">
    <source>
        <dbReference type="Proteomes" id="UP001430356"/>
    </source>
</evidence>
<keyword evidence="6" id="KW-0460">Magnesium</keyword>
<evidence type="ECO:0000259" key="9">
    <source>
        <dbReference type="Pfam" id="PF03828"/>
    </source>
</evidence>
<evidence type="ECO:0000256" key="5">
    <source>
        <dbReference type="ARBA" id="ARBA00022723"/>
    </source>
</evidence>
<gene>
    <name evidence="10" type="ORF">NESM_000749300</name>
</gene>
<dbReference type="AlphaFoldDB" id="A0AAW0EWP7"/>
<name>A0AAW0EWP7_9TRYP</name>
<dbReference type="PANTHER" id="PTHR12271:SF98">
    <property type="entry name" value="RNA EDITING 3' TERMINAL URIDYLYL TRANSFERASE 1"/>
    <property type="match status" value="1"/>
</dbReference>
<accession>A0AAW0EWP7</accession>
<evidence type="ECO:0000256" key="7">
    <source>
        <dbReference type="ARBA" id="ARBA00049105"/>
    </source>
</evidence>
<comment type="caution">
    <text evidence="10">The sequence shown here is derived from an EMBL/GenBank/DDBJ whole genome shotgun (WGS) entry which is preliminary data.</text>
</comment>
<dbReference type="InterPro" id="IPR043519">
    <property type="entry name" value="NT_sf"/>
</dbReference>
<evidence type="ECO:0000256" key="4">
    <source>
        <dbReference type="ARBA" id="ARBA00022679"/>
    </source>
</evidence>
<dbReference type="GO" id="GO:0031123">
    <property type="term" value="P:RNA 3'-end processing"/>
    <property type="evidence" value="ECO:0007669"/>
    <property type="project" value="TreeGrafter"/>
</dbReference>
<keyword evidence="5" id="KW-0479">Metal-binding</keyword>
<dbReference type="InterPro" id="IPR002058">
    <property type="entry name" value="PAP_assoc"/>
</dbReference>
<dbReference type="Pfam" id="PF03828">
    <property type="entry name" value="PAP_assoc"/>
    <property type="match status" value="1"/>
</dbReference>
<dbReference type="Proteomes" id="UP001430356">
    <property type="component" value="Unassembled WGS sequence"/>
</dbReference>
<dbReference type="SUPFAM" id="SSF81631">
    <property type="entry name" value="PAP/OAS1 substrate-binding domain"/>
    <property type="match status" value="1"/>
</dbReference>
<dbReference type="SUPFAM" id="SSF81301">
    <property type="entry name" value="Nucleotidyltransferase"/>
    <property type="match status" value="1"/>
</dbReference>
<dbReference type="Gene3D" id="1.10.1410.10">
    <property type="match status" value="1"/>
</dbReference>
<organism evidence="10 11">
    <name type="scientific">Novymonas esmeraldas</name>
    <dbReference type="NCBI Taxonomy" id="1808958"/>
    <lineage>
        <taxon>Eukaryota</taxon>
        <taxon>Discoba</taxon>
        <taxon>Euglenozoa</taxon>
        <taxon>Kinetoplastea</taxon>
        <taxon>Metakinetoplastina</taxon>
        <taxon>Trypanosomatida</taxon>
        <taxon>Trypanosomatidae</taxon>
        <taxon>Novymonas</taxon>
    </lineage>
</organism>
<sequence>MSVYEDDDSGPAAVVVVEAAPDEETPTAAAYEMCALCNNIIENEASHMQREHPHMQHIHTMLARPSPPLPSQGERDAAAAMVGAFAVATSATADRGEAAFRVVQRARAQLHRLLEGVQGSTGTLYLFGSTVSMGSWDGSGDADFTFVCPTWLYEPAQDGQVVVTDPDIRSDGEDGQGIDDAAAEELEPPAVDAADVVERHVDPTAPVMDTAPQKSRKLALSLSREKTLVRGITTRLRDAGFRFDELDPVLHTRIPVVRRKRTEPELPCLDGASSASLIRVRFDSADTEAQFRRGRLSTLADTYHATEQKSSGGAYIRALVLSVPDSTDAIHLMSRRERNRGVRKEWLGSHRRPEIFALDFDLSCRYHGIRNSWLLRSYLAKSDVFRVGNVFLKTWSKACGVNNSRVGFLTSYAISVLWIYYLLRHDEVAFVDPADIPELPDPAVQTEVPYIPLWPPAADADADAARTARLGRLLCGFFHFYGEEFDWATHVVTIREPCASGAAPRTKADLGWETSDTLSLVLRNRCYHIFSIEDVYEDNLDLGRHLTPEKAGWTHLQLRIASQRCRAAAHRGASAPLMWRLLDNPLKRAEAVLRARLHAYLLRSTEDATASVEAIVEYLSMEVTGHAADVDPVDELAYLACAYELSNRLCDLWIDEAQIKEDIELHKKHGRRNTDYTPPVHTIAPGEWAVVCSDKLPDNSEDKSYLQRRVRLSPHLSGGAGAVPPATEASARDAGLVSLRSQDDSFTKQLSTTTTSSSAKKEKQQLSTAAVGLQLHKSIASAAYSCHYPLQRQRLFATYEARMTFLRCAEDTVRELGRLQELARLQVEARGLLQDRKALLRHLVAKLCSHPACADPSYEMVLSLLCSPQELFIQTPPVNTRPNQPPMLRPTAQLHDLVSGERSGAAAAVVAKPSTKPAPRHAPGKQQQQQQQPTTVPSSVDFHRDMDRRRVQKGTCGECGRRNMDTYPSLRAEVDKGFYCVQCWASYT</sequence>
<feature type="region of interest" description="Disordered" evidence="8">
    <location>
        <begin position="905"/>
        <end position="949"/>
    </location>
</feature>
<comment type="cofactor">
    <cofactor evidence="2">
        <name>Mg(2+)</name>
        <dbReference type="ChEBI" id="CHEBI:18420"/>
    </cofactor>
</comment>
<comment type="catalytic activity">
    <reaction evidence="7">
        <text>RNA(n) + UTP = RNA(n)-3'-uridine ribonucleotide + diphosphate</text>
        <dbReference type="Rhea" id="RHEA:14785"/>
        <dbReference type="Rhea" id="RHEA-COMP:14527"/>
        <dbReference type="Rhea" id="RHEA-COMP:17348"/>
        <dbReference type="ChEBI" id="CHEBI:33019"/>
        <dbReference type="ChEBI" id="CHEBI:46398"/>
        <dbReference type="ChEBI" id="CHEBI:140395"/>
        <dbReference type="ChEBI" id="CHEBI:173116"/>
        <dbReference type="EC" id="2.7.7.52"/>
    </reaction>
</comment>
<evidence type="ECO:0000256" key="8">
    <source>
        <dbReference type="SAM" id="MobiDB-lite"/>
    </source>
</evidence>
<comment type="cofactor">
    <cofactor evidence="1">
        <name>Mn(2+)</name>
        <dbReference type="ChEBI" id="CHEBI:29035"/>
    </cofactor>
</comment>
<dbReference type="PANTHER" id="PTHR12271">
    <property type="entry name" value="POLY A POLYMERASE CID PAP -RELATED"/>
    <property type="match status" value="1"/>
</dbReference>
<evidence type="ECO:0000256" key="2">
    <source>
        <dbReference type="ARBA" id="ARBA00001946"/>
    </source>
</evidence>